<keyword evidence="4" id="KW-1185">Reference proteome</keyword>
<evidence type="ECO:0000313" key="2">
    <source>
        <dbReference type="EMBL" id="PNR31884.1"/>
    </source>
</evidence>
<dbReference type="EMBL" id="ABEU02000021">
    <property type="protein sequence ID" value="PNR31884.1"/>
    <property type="molecule type" value="Genomic_DNA"/>
</dbReference>
<dbReference type="AlphaFoldDB" id="A0A2K1IRH8"/>
<proteinExistence type="predicted"/>
<dbReference type="FunCoup" id="A0A2K1IRH8">
    <property type="interactions" value="1867"/>
</dbReference>
<organism evidence="2">
    <name type="scientific">Physcomitrium patens</name>
    <name type="common">Spreading-leaved earth moss</name>
    <name type="synonym">Physcomitrella patens</name>
    <dbReference type="NCBI Taxonomy" id="3218"/>
    <lineage>
        <taxon>Eukaryota</taxon>
        <taxon>Viridiplantae</taxon>
        <taxon>Streptophyta</taxon>
        <taxon>Embryophyta</taxon>
        <taxon>Bryophyta</taxon>
        <taxon>Bryophytina</taxon>
        <taxon>Bryopsida</taxon>
        <taxon>Funariidae</taxon>
        <taxon>Funariales</taxon>
        <taxon>Funariaceae</taxon>
        <taxon>Physcomitrium</taxon>
    </lineage>
</organism>
<dbReference type="PaxDb" id="3218-PP1S235_72V6.1"/>
<dbReference type="OrthoDB" id="2018352at2759"/>
<dbReference type="PANTHER" id="PTHR35998">
    <property type="entry name" value="OS02G0127900 PROTEIN"/>
    <property type="match status" value="1"/>
</dbReference>
<dbReference type="PANTHER" id="PTHR35998:SF1">
    <property type="entry name" value="OS02G0127900 PROTEIN"/>
    <property type="match status" value="1"/>
</dbReference>
<dbReference type="OMA" id="PQANIRG"/>
<gene>
    <name evidence="3" type="primary">LOC112274480</name>
    <name evidence="2" type="ORF">PHYPA_026007</name>
</gene>
<name>A0A2K1IRH8_PHYPA</name>
<dbReference type="GeneID" id="112274480"/>
<dbReference type="Gramene" id="Pp3c21_10750V3.2">
    <property type="protein sequence ID" value="Pp3c21_10750V3.2"/>
    <property type="gene ID" value="Pp3c21_10750"/>
</dbReference>
<feature type="compositionally biased region" description="Polar residues" evidence="1">
    <location>
        <begin position="117"/>
        <end position="129"/>
    </location>
</feature>
<evidence type="ECO:0000313" key="3">
    <source>
        <dbReference type="EnsemblPlants" id="Pp3c21_10750V3.1"/>
    </source>
</evidence>
<dbReference type="KEGG" id="ppp:112274480"/>
<dbReference type="Gramene" id="Pp3c21_10750V3.1">
    <property type="protein sequence ID" value="Pp3c21_10750V3.1"/>
    <property type="gene ID" value="Pp3c21_10750"/>
</dbReference>
<feature type="region of interest" description="Disordered" evidence="1">
    <location>
        <begin position="86"/>
        <end position="130"/>
    </location>
</feature>
<evidence type="ECO:0000313" key="4">
    <source>
        <dbReference type="Proteomes" id="UP000006727"/>
    </source>
</evidence>
<dbReference type="Proteomes" id="UP000006727">
    <property type="component" value="Chromosome 21"/>
</dbReference>
<accession>A0A2K1IRH8</accession>
<reference evidence="2 4" key="1">
    <citation type="journal article" date="2008" name="Science">
        <title>The Physcomitrella genome reveals evolutionary insights into the conquest of land by plants.</title>
        <authorList>
            <person name="Rensing S."/>
            <person name="Lang D."/>
            <person name="Zimmer A."/>
            <person name="Terry A."/>
            <person name="Salamov A."/>
            <person name="Shapiro H."/>
            <person name="Nishiyama T."/>
            <person name="Perroud P.-F."/>
            <person name="Lindquist E."/>
            <person name="Kamisugi Y."/>
            <person name="Tanahashi T."/>
            <person name="Sakakibara K."/>
            <person name="Fujita T."/>
            <person name="Oishi K."/>
            <person name="Shin-I T."/>
            <person name="Kuroki Y."/>
            <person name="Toyoda A."/>
            <person name="Suzuki Y."/>
            <person name="Hashimoto A."/>
            <person name="Yamaguchi K."/>
            <person name="Sugano A."/>
            <person name="Kohara Y."/>
            <person name="Fujiyama A."/>
            <person name="Anterola A."/>
            <person name="Aoki S."/>
            <person name="Ashton N."/>
            <person name="Barbazuk W.B."/>
            <person name="Barker E."/>
            <person name="Bennetzen J."/>
            <person name="Bezanilla M."/>
            <person name="Blankenship R."/>
            <person name="Cho S.H."/>
            <person name="Dutcher S."/>
            <person name="Estelle M."/>
            <person name="Fawcett J.A."/>
            <person name="Gundlach H."/>
            <person name="Hanada K."/>
            <person name="Heyl A."/>
            <person name="Hicks K.A."/>
            <person name="Hugh J."/>
            <person name="Lohr M."/>
            <person name="Mayer K."/>
            <person name="Melkozernov A."/>
            <person name="Murata T."/>
            <person name="Nelson D."/>
            <person name="Pils B."/>
            <person name="Prigge M."/>
            <person name="Reiss B."/>
            <person name="Renner T."/>
            <person name="Rombauts S."/>
            <person name="Rushton P."/>
            <person name="Sanderfoot A."/>
            <person name="Schween G."/>
            <person name="Shiu S.-H."/>
            <person name="Stueber K."/>
            <person name="Theodoulou F.L."/>
            <person name="Tu H."/>
            <person name="Van de Peer Y."/>
            <person name="Verrier P.J."/>
            <person name="Waters E."/>
            <person name="Wood A."/>
            <person name="Yang L."/>
            <person name="Cove D."/>
            <person name="Cuming A."/>
            <person name="Hasebe M."/>
            <person name="Lucas S."/>
            <person name="Mishler D.B."/>
            <person name="Reski R."/>
            <person name="Grigoriev I."/>
            <person name="Quatrano R.S."/>
            <person name="Boore J.L."/>
        </authorList>
    </citation>
    <scope>NUCLEOTIDE SEQUENCE [LARGE SCALE GENOMIC DNA]</scope>
    <source>
        <strain evidence="3 4">cv. Gransden 2004</strain>
    </source>
</reference>
<dbReference type="EnsemblPlants" id="Pp3c21_10750V3.2">
    <property type="protein sequence ID" value="Pp3c21_10750V3.2"/>
    <property type="gene ID" value="Pp3c21_10750"/>
</dbReference>
<reference evidence="2 4" key="2">
    <citation type="journal article" date="2018" name="Plant J.">
        <title>The Physcomitrella patens chromosome-scale assembly reveals moss genome structure and evolution.</title>
        <authorList>
            <person name="Lang D."/>
            <person name="Ullrich K.K."/>
            <person name="Murat F."/>
            <person name="Fuchs J."/>
            <person name="Jenkins J."/>
            <person name="Haas F.B."/>
            <person name="Piednoel M."/>
            <person name="Gundlach H."/>
            <person name="Van Bel M."/>
            <person name="Meyberg R."/>
            <person name="Vives C."/>
            <person name="Morata J."/>
            <person name="Symeonidi A."/>
            <person name="Hiss M."/>
            <person name="Muchero W."/>
            <person name="Kamisugi Y."/>
            <person name="Saleh O."/>
            <person name="Blanc G."/>
            <person name="Decker E.L."/>
            <person name="van Gessel N."/>
            <person name="Grimwood J."/>
            <person name="Hayes R.D."/>
            <person name="Graham S.W."/>
            <person name="Gunter L.E."/>
            <person name="McDaniel S.F."/>
            <person name="Hoernstein S.N.W."/>
            <person name="Larsson A."/>
            <person name="Li F.W."/>
            <person name="Perroud P.F."/>
            <person name="Phillips J."/>
            <person name="Ranjan P."/>
            <person name="Rokshar D.S."/>
            <person name="Rothfels C.J."/>
            <person name="Schneider L."/>
            <person name="Shu S."/>
            <person name="Stevenson D.W."/>
            <person name="Thummler F."/>
            <person name="Tillich M."/>
            <person name="Villarreal Aguilar J.C."/>
            <person name="Widiez T."/>
            <person name="Wong G.K."/>
            <person name="Wymore A."/>
            <person name="Zhang Y."/>
            <person name="Zimmer A.D."/>
            <person name="Quatrano R.S."/>
            <person name="Mayer K.F.X."/>
            <person name="Goodstein D."/>
            <person name="Casacuberta J.M."/>
            <person name="Vandepoele K."/>
            <person name="Reski R."/>
            <person name="Cuming A.C."/>
            <person name="Tuskan G.A."/>
            <person name="Maumus F."/>
            <person name="Salse J."/>
            <person name="Schmutz J."/>
            <person name="Rensing S.A."/>
        </authorList>
    </citation>
    <scope>NUCLEOTIDE SEQUENCE [LARGE SCALE GENOMIC DNA]</scope>
    <source>
        <strain evidence="3 4">cv. Gransden 2004</strain>
    </source>
</reference>
<sequence>MVLWELTLATAYVLGLPRTYRLALRLQRRLISPKYPKLRGFVYRRTKAVFTVALNVHKEVQRRDISVGRNIGNRILRFLDRMRPQANIRGSEPTPEGSSVSKKLVRNNRAKSDVKQENSANKSDQQNPPYSAYLGVQFGNSLRSRFGDRLGRLSSKTRPQSIPVIAMGLWWQPVRQNIAVALTRGTPATQRWSSDYAMLPRAPLAHSAFARGVMREDIAAMIRRPL</sequence>
<evidence type="ECO:0000256" key="1">
    <source>
        <dbReference type="SAM" id="MobiDB-lite"/>
    </source>
</evidence>
<dbReference type="EnsemblPlants" id="Pp3c21_10750V3.1">
    <property type="protein sequence ID" value="Pp3c21_10750V3.1"/>
    <property type="gene ID" value="Pp3c21_10750"/>
</dbReference>
<reference evidence="3" key="3">
    <citation type="submission" date="2020-12" db="UniProtKB">
        <authorList>
            <consortium name="EnsemblPlants"/>
        </authorList>
    </citation>
    <scope>IDENTIFICATION</scope>
</reference>
<dbReference type="RefSeq" id="XP_024359798.1">
    <property type="nucleotide sequence ID" value="XM_024504030.2"/>
</dbReference>
<protein>
    <submittedName>
        <fullName evidence="2 3">Uncharacterized protein</fullName>
    </submittedName>
</protein>